<proteinExistence type="predicted"/>
<organism evidence="1 2">
    <name type="scientific">Polarella glacialis</name>
    <name type="common">Dinoflagellate</name>
    <dbReference type="NCBI Taxonomy" id="89957"/>
    <lineage>
        <taxon>Eukaryota</taxon>
        <taxon>Sar</taxon>
        <taxon>Alveolata</taxon>
        <taxon>Dinophyceae</taxon>
        <taxon>Suessiales</taxon>
        <taxon>Suessiaceae</taxon>
        <taxon>Polarella</taxon>
    </lineage>
</organism>
<keyword evidence="2" id="KW-1185">Reference proteome</keyword>
<reference evidence="1" key="1">
    <citation type="submission" date="2021-02" db="EMBL/GenBank/DDBJ databases">
        <authorList>
            <person name="Dougan E. K."/>
            <person name="Rhodes N."/>
            <person name="Thang M."/>
            <person name="Chan C."/>
        </authorList>
    </citation>
    <scope>NUCLEOTIDE SEQUENCE</scope>
</reference>
<name>A0A813ESN4_POLGL</name>
<sequence>MALSPSPQHLQFFVEQSHVFVKEKLVYVTPLDAEDAEEHQEVGGGAFLNYASQKGLLTDKPCGHGIRCLPHLIFQNIKKRRRAHELTKIYNERAERGSVTE</sequence>
<dbReference type="AlphaFoldDB" id="A0A813ESN4"/>
<evidence type="ECO:0000313" key="2">
    <source>
        <dbReference type="Proteomes" id="UP000654075"/>
    </source>
</evidence>
<comment type="caution">
    <text evidence="1">The sequence shown here is derived from an EMBL/GenBank/DDBJ whole genome shotgun (WGS) entry which is preliminary data.</text>
</comment>
<dbReference type="EMBL" id="CAJNNV010014569">
    <property type="protein sequence ID" value="CAE8602711.1"/>
    <property type="molecule type" value="Genomic_DNA"/>
</dbReference>
<gene>
    <name evidence="1" type="ORF">PGLA1383_LOCUS20950</name>
</gene>
<protein>
    <submittedName>
        <fullName evidence="1">Uncharacterized protein</fullName>
    </submittedName>
</protein>
<evidence type="ECO:0000313" key="1">
    <source>
        <dbReference type="EMBL" id="CAE8602711.1"/>
    </source>
</evidence>
<accession>A0A813ESN4</accession>
<dbReference type="Proteomes" id="UP000654075">
    <property type="component" value="Unassembled WGS sequence"/>
</dbReference>